<dbReference type="InterPro" id="IPR013087">
    <property type="entry name" value="Znf_C2H2_type"/>
</dbReference>
<dbReference type="GO" id="GO:0008270">
    <property type="term" value="F:zinc ion binding"/>
    <property type="evidence" value="ECO:0007669"/>
    <property type="project" value="UniProtKB-KW"/>
</dbReference>
<evidence type="ECO:0000259" key="2">
    <source>
        <dbReference type="PROSITE" id="PS50157"/>
    </source>
</evidence>
<protein>
    <recommendedName>
        <fullName evidence="2">C2H2-type domain-containing protein</fullName>
    </recommendedName>
</protein>
<dbReference type="OrthoDB" id="428658at2759"/>
<feature type="non-terminal residue" evidence="3">
    <location>
        <position position="1"/>
    </location>
</feature>
<name>A0A8J2PSJ6_9HEXA</name>
<gene>
    <name evidence="3" type="ORF">AFUS01_LOCUS36161</name>
</gene>
<keyword evidence="1" id="KW-0863">Zinc-finger</keyword>
<dbReference type="Pfam" id="PF13894">
    <property type="entry name" value="zf-C2H2_4"/>
    <property type="match status" value="1"/>
</dbReference>
<accession>A0A8J2PSJ6</accession>
<keyword evidence="1" id="KW-0862">Zinc</keyword>
<dbReference type="AlphaFoldDB" id="A0A8J2PSJ6"/>
<evidence type="ECO:0000313" key="3">
    <source>
        <dbReference type="EMBL" id="CAG7826091.1"/>
    </source>
</evidence>
<dbReference type="EMBL" id="CAJVCH010538579">
    <property type="protein sequence ID" value="CAG7826091.1"/>
    <property type="molecule type" value="Genomic_DNA"/>
</dbReference>
<organism evidence="3 4">
    <name type="scientific">Allacma fusca</name>
    <dbReference type="NCBI Taxonomy" id="39272"/>
    <lineage>
        <taxon>Eukaryota</taxon>
        <taxon>Metazoa</taxon>
        <taxon>Ecdysozoa</taxon>
        <taxon>Arthropoda</taxon>
        <taxon>Hexapoda</taxon>
        <taxon>Collembola</taxon>
        <taxon>Symphypleona</taxon>
        <taxon>Sminthuridae</taxon>
        <taxon>Allacma</taxon>
    </lineage>
</organism>
<reference evidence="3" key="1">
    <citation type="submission" date="2021-06" db="EMBL/GenBank/DDBJ databases">
        <authorList>
            <person name="Hodson N. C."/>
            <person name="Mongue J. A."/>
            <person name="Jaron S. K."/>
        </authorList>
    </citation>
    <scope>NUCLEOTIDE SEQUENCE</scope>
</reference>
<proteinExistence type="predicted"/>
<keyword evidence="1" id="KW-0479">Metal-binding</keyword>
<dbReference type="PROSITE" id="PS50157">
    <property type="entry name" value="ZINC_FINGER_C2H2_2"/>
    <property type="match status" value="1"/>
</dbReference>
<dbReference type="Proteomes" id="UP000708208">
    <property type="component" value="Unassembled WGS sequence"/>
</dbReference>
<evidence type="ECO:0000256" key="1">
    <source>
        <dbReference type="PROSITE-ProRule" id="PRU00042"/>
    </source>
</evidence>
<comment type="caution">
    <text evidence="3">The sequence shown here is derived from an EMBL/GenBank/DDBJ whole genome shotgun (WGS) entry which is preliminary data.</text>
</comment>
<sequence length="170" mass="19862">MDLNEDLREEQFNEGNELEELELVPFASLDEMKNDDTTKKKNQRRRRKKKQSNLELKEFCCSICDRSFAAKSNLFRHIKFVHENERPVKARRKKQSINFEGGQDVTKCQACGRELKNSLALNEHLADCVSFQRWKNKIILNDVETQTEKIILVNVGVQTFVENGTVKTEK</sequence>
<keyword evidence="4" id="KW-1185">Reference proteome</keyword>
<dbReference type="SMART" id="SM00355">
    <property type="entry name" value="ZnF_C2H2"/>
    <property type="match status" value="2"/>
</dbReference>
<dbReference type="PROSITE" id="PS00028">
    <property type="entry name" value="ZINC_FINGER_C2H2_1"/>
    <property type="match status" value="1"/>
</dbReference>
<feature type="domain" description="C2H2-type" evidence="2">
    <location>
        <begin position="59"/>
        <end position="87"/>
    </location>
</feature>
<evidence type="ECO:0000313" key="4">
    <source>
        <dbReference type="Proteomes" id="UP000708208"/>
    </source>
</evidence>